<evidence type="ECO:0000313" key="3">
    <source>
        <dbReference type="Proteomes" id="UP001597452"/>
    </source>
</evidence>
<protein>
    <submittedName>
        <fullName evidence="2">Uncharacterized protein</fullName>
    </submittedName>
</protein>
<comment type="caution">
    <text evidence="2">The sequence shown here is derived from an EMBL/GenBank/DDBJ whole genome shotgun (WGS) entry which is preliminary data.</text>
</comment>
<keyword evidence="1" id="KW-0812">Transmembrane</keyword>
<accession>A0ABW5QE11</accession>
<reference evidence="3" key="1">
    <citation type="journal article" date="2019" name="Int. J. Syst. Evol. Microbiol.">
        <title>The Global Catalogue of Microorganisms (GCM) 10K type strain sequencing project: providing services to taxonomists for standard genome sequencing and annotation.</title>
        <authorList>
            <consortium name="The Broad Institute Genomics Platform"/>
            <consortium name="The Broad Institute Genome Sequencing Center for Infectious Disease"/>
            <person name="Wu L."/>
            <person name="Ma J."/>
        </authorList>
    </citation>
    <scope>NUCLEOTIDE SEQUENCE [LARGE SCALE GENOMIC DNA]</scope>
    <source>
        <strain evidence="3">TISTR 1571</strain>
    </source>
</reference>
<sequence length="146" mass="16974">MPKTIIALIVISLTLMFIIGWYSPLSNLNTESYINHGPTIQDHIEGLRALNRHASKHSLELTNYYIEHIAQELEENWVQKQEPDYDQLFADVKHVRMIFQGLVGTVNYGSEERQYLEDSINHIRLIESLIRQTKAEKVDVMIDLPN</sequence>
<organism evidence="2 3">
    <name type="scientific">Piscibacillus salipiscarius</name>
    <dbReference type="NCBI Taxonomy" id="299480"/>
    <lineage>
        <taxon>Bacteria</taxon>
        <taxon>Bacillati</taxon>
        <taxon>Bacillota</taxon>
        <taxon>Bacilli</taxon>
        <taxon>Bacillales</taxon>
        <taxon>Bacillaceae</taxon>
        <taxon>Piscibacillus</taxon>
    </lineage>
</organism>
<dbReference type="RefSeq" id="WP_054753935.1">
    <property type="nucleotide sequence ID" value="NZ_JBHUMZ010000050.1"/>
</dbReference>
<dbReference type="EMBL" id="JBHUMZ010000050">
    <property type="protein sequence ID" value="MFD2640055.1"/>
    <property type="molecule type" value="Genomic_DNA"/>
</dbReference>
<evidence type="ECO:0000256" key="1">
    <source>
        <dbReference type="SAM" id="Phobius"/>
    </source>
</evidence>
<keyword evidence="1" id="KW-1133">Transmembrane helix</keyword>
<feature type="transmembrane region" description="Helical" evidence="1">
    <location>
        <begin position="5"/>
        <end position="23"/>
    </location>
</feature>
<evidence type="ECO:0000313" key="2">
    <source>
        <dbReference type="EMBL" id="MFD2640055.1"/>
    </source>
</evidence>
<keyword evidence="3" id="KW-1185">Reference proteome</keyword>
<dbReference type="Proteomes" id="UP001597452">
    <property type="component" value="Unassembled WGS sequence"/>
</dbReference>
<gene>
    <name evidence="2" type="ORF">ACFSW4_14395</name>
</gene>
<name>A0ABW5QE11_9BACI</name>
<keyword evidence="1" id="KW-0472">Membrane</keyword>
<proteinExistence type="predicted"/>